<name>A0ACB7RZ99_HYAAI</name>
<sequence length="431" mass="49058">MPQFSFKKFLESGQYSDVEFSVTPEKFPISKTFRAHRQLLALRNEVFAAMFYGKLAEKDAVVITDLHPDGFYGLLKYLYTGKPKIKSTEEAMYTRTAADKYLEPHLALACSEYIRAHVTADQVCRVIDYTMLTGGQDIDSAVRGMLEENPEAVLASDSFTDCLEETVHYVLDKVTNLPEMYVVSSVHRWAQAFCQKISTTNDKPVDVKTAIAPFLPKLRFLALTPEEFVTFNASEETRNVLNKEDAFAIMSAILCSTSVKLPSWACMDTMPRSLASKNEKLQEAEGMTHWIVNPLRVWLGLISLTNLGTGFRCLWEQNYLQQKIFTNLKPADYLISFLIPTCIFSMTLCCLAVDLCYFGNEVFVHGSIPTGTRAALYPLFLSGTMLWMLVARKFIIWQDRRPDVEMDEDEQLAERVSLHSMPRKRRVRQAS</sequence>
<dbReference type="Proteomes" id="UP000821845">
    <property type="component" value="Chromosome 7"/>
</dbReference>
<accession>A0ACB7RZ99</accession>
<reference evidence="1" key="1">
    <citation type="submission" date="2020-05" db="EMBL/GenBank/DDBJ databases">
        <title>Large-scale comparative analyses of tick genomes elucidate their genetic diversity and vector capacities.</title>
        <authorList>
            <person name="Jia N."/>
            <person name="Wang J."/>
            <person name="Shi W."/>
            <person name="Du L."/>
            <person name="Sun Y."/>
            <person name="Zhan W."/>
            <person name="Jiang J."/>
            <person name="Wang Q."/>
            <person name="Zhang B."/>
            <person name="Ji P."/>
            <person name="Sakyi L.B."/>
            <person name="Cui X."/>
            <person name="Yuan T."/>
            <person name="Jiang B."/>
            <person name="Yang W."/>
            <person name="Lam T.T.-Y."/>
            <person name="Chang Q."/>
            <person name="Ding S."/>
            <person name="Wang X."/>
            <person name="Zhu J."/>
            <person name="Ruan X."/>
            <person name="Zhao L."/>
            <person name="Wei J."/>
            <person name="Que T."/>
            <person name="Du C."/>
            <person name="Cheng J."/>
            <person name="Dai P."/>
            <person name="Han X."/>
            <person name="Huang E."/>
            <person name="Gao Y."/>
            <person name="Liu J."/>
            <person name="Shao H."/>
            <person name="Ye R."/>
            <person name="Li L."/>
            <person name="Wei W."/>
            <person name="Wang X."/>
            <person name="Wang C."/>
            <person name="Yang T."/>
            <person name="Huo Q."/>
            <person name="Li W."/>
            <person name="Guo W."/>
            <person name="Chen H."/>
            <person name="Zhou L."/>
            <person name="Ni X."/>
            <person name="Tian J."/>
            <person name="Zhou Y."/>
            <person name="Sheng Y."/>
            <person name="Liu T."/>
            <person name="Pan Y."/>
            <person name="Xia L."/>
            <person name="Li J."/>
            <person name="Zhao F."/>
            <person name="Cao W."/>
        </authorList>
    </citation>
    <scope>NUCLEOTIDE SEQUENCE</scope>
    <source>
        <strain evidence="1">Hyas-2018</strain>
    </source>
</reference>
<evidence type="ECO:0000313" key="1">
    <source>
        <dbReference type="EMBL" id="KAH6926733.1"/>
    </source>
</evidence>
<proteinExistence type="predicted"/>
<comment type="caution">
    <text evidence="1">The sequence shown here is derived from an EMBL/GenBank/DDBJ whole genome shotgun (WGS) entry which is preliminary data.</text>
</comment>
<keyword evidence="2" id="KW-1185">Reference proteome</keyword>
<organism evidence="1 2">
    <name type="scientific">Hyalomma asiaticum</name>
    <name type="common">Tick</name>
    <dbReference type="NCBI Taxonomy" id="266040"/>
    <lineage>
        <taxon>Eukaryota</taxon>
        <taxon>Metazoa</taxon>
        <taxon>Ecdysozoa</taxon>
        <taxon>Arthropoda</taxon>
        <taxon>Chelicerata</taxon>
        <taxon>Arachnida</taxon>
        <taxon>Acari</taxon>
        <taxon>Parasitiformes</taxon>
        <taxon>Ixodida</taxon>
        <taxon>Ixodoidea</taxon>
        <taxon>Ixodidae</taxon>
        <taxon>Hyalomminae</taxon>
        <taxon>Hyalomma</taxon>
    </lineage>
</organism>
<gene>
    <name evidence="1" type="ORF">HPB50_021252</name>
</gene>
<evidence type="ECO:0000313" key="2">
    <source>
        <dbReference type="Proteomes" id="UP000821845"/>
    </source>
</evidence>
<protein>
    <submittedName>
        <fullName evidence="1">Uncharacterized protein</fullName>
    </submittedName>
</protein>
<dbReference type="EMBL" id="CM023487">
    <property type="protein sequence ID" value="KAH6926733.1"/>
    <property type="molecule type" value="Genomic_DNA"/>
</dbReference>